<proteinExistence type="predicted"/>
<name>A0AAJ8LEI6_9TREE</name>
<dbReference type="Proteomes" id="UP000322225">
    <property type="component" value="Chromosome 2"/>
</dbReference>
<dbReference type="PANTHER" id="PTHR31630">
    <property type="entry name" value="PHYTANOYL-COA DIOXYGENASE-RELATED-RELATED"/>
    <property type="match status" value="1"/>
</dbReference>
<evidence type="ECO:0000313" key="2">
    <source>
        <dbReference type="Proteomes" id="UP000322225"/>
    </source>
</evidence>
<dbReference type="SUPFAM" id="SSF51197">
    <property type="entry name" value="Clavaminate synthase-like"/>
    <property type="match status" value="1"/>
</dbReference>
<evidence type="ECO:0008006" key="3">
    <source>
        <dbReference type="Google" id="ProtNLM"/>
    </source>
</evidence>
<protein>
    <recommendedName>
        <fullName evidence="3">Phytanoyl-CoA dioxygenase</fullName>
    </recommendedName>
</protein>
<reference evidence="1" key="1">
    <citation type="submission" date="2017-08" db="EMBL/GenBank/DDBJ databases">
        <authorList>
            <person name="Cuomo C."/>
            <person name="Billmyre B."/>
            <person name="Heitman J."/>
        </authorList>
    </citation>
    <scope>NUCLEOTIDE SEQUENCE</scope>
    <source>
        <strain evidence="1">CBS 12478</strain>
    </source>
</reference>
<dbReference type="EMBL" id="CP144052">
    <property type="protein sequence ID" value="WWD16297.1"/>
    <property type="molecule type" value="Genomic_DNA"/>
</dbReference>
<dbReference type="PANTHER" id="PTHR31630:SF6">
    <property type="entry name" value="PHYTANOYL-COA DIOXYGENASE-RELATED"/>
    <property type="match status" value="1"/>
</dbReference>
<sequence length="329" mass="38247">MSTDTTTTTFTQSPEPQVLRLRPKVDDALPLPPFKYAGIFDDPKFGDWRDELAIKGWTVVRRAVPTERALKYREEMFDWLESFPLGFKRDDPSTWTNEHLPVHMKGGMFHGYGFSHEKFCWDLRQEQGVIDAFAKIWGTDKLISSFDAGCIMMPKRIDVKDIGRWEHMDQSRHRRGFYCVQGLANLNENGPDDGGLMVLTGSSQLVEEYFDTFGRVYREERTFGAFDYWMFSEEEQQWFTDRGCKWVKVCAGPGDLILWDSRAMHYNVMPKGERDRVCSYICMAPAELLSESDRKLREDAFDKERGTTHVPERVPRTDKILQLAGIKSY</sequence>
<dbReference type="RefSeq" id="XP_065822903.1">
    <property type="nucleotide sequence ID" value="XM_065966831.1"/>
</dbReference>
<dbReference type="AlphaFoldDB" id="A0AAJ8LEI6"/>
<organism evidence="1 2">
    <name type="scientific">Kwoniella shandongensis</name>
    <dbReference type="NCBI Taxonomy" id="1734106"/>
    <lineage>
        <taxon>Eukaryota</taxon>
        <taxon>Fungi</taxon>
        <taxon>Dikarya</taxon>
        <taxon>Basidiomycota</taxon>
        <taxon>Agaricomycotina</taxon>
        <taxon>Tremellomycetes</taxon>
        <taxon>Tremellales</taxon>
        <taxon>Cryptococcaceae</taxon>
        <taxon>Kwoniella</taxon>
    </lineage>
</organism>
<dbReference type="GeneID" id="43592681"/>
<dbReference type="Gene3D" id="2.60.120.620">
    <property type="entry name" value="q2cbj1_9rhob like domain"/>
    <property type="match status" value="1"/>
</dbReference>
<evidence type="ECO:0000313" key="1">
    <source>
        <dbReference type="EMBL" id="WWD16297.1"/>
    </source>
</evidence>
<reference evidence="1" key="2">
    <citation type="submission" date="2024-01" db="EMBL/GenBank/DDBJ databases">
        <title>Comparative genomics of Cryptococcus and Kwoniella reveals pathogenesis evolution and contrasting modes of karyotype evolution via chromosome fusion or intercentromeric recombination.</title>
        <authorList>
            <person name="Coelho M.A."/>
            <person name="David-Palma M."/>
            <person name="Shea T."/>
            <person name="Bowers K."/>
            <person name="McGinley-Smith S."/>
            <person name="Mohammad A.W."/>
            <person name="Gnirke A."/>
            <person name="Yurkov A.M."/>
            <person name="Nowrousian M."/>
            <person name="Sun S."/>
            <person name="Cuomo C.A."/>
            <person name="Heitman J."/>
        </authorList>
    </citation>
    <scope>NUCLEOTIDE SEQUENCE</scope>
    <source>
        <strain evidence="1">CBS 12478</strain>
    </source>
</reference>
<gene>
    <name evidence="1" type="ORF">CI109_100723</name>
</gene>
<keyword evidence="2" id="KW-1185">Reference proteome</keyword>
<accession>A0AAJ8LEI6</accession>
<dbReference type="KEGG" id="ksn:43592681"/>